<keyword evidence="3" id="KW-0547">Nucleotide-binding</keyword>
<reference evidence="4" key="1">
    <citation type="journal article" date="2019" name="Int. J. Syst. Evol. Microbiol.">
        <title>The Global Catalogue of Microorganisms (GCM) 10K type strain sequencing project: providing services to taxonomists for standard genome sequencing and annotation.</title>
        <authorList>
            <consortium name="The Broad Institute Genomics Platform"/>
            <consortium name="The Broad Institute Genome Sequencing Center for Infectious Disease"/>
            <person name="Wu L."/>
            <person name="Ma J."/>
        </authorList>
    </citation>
    <scope>NUCLEOTIDE SEQUENCE [LARGE SCALE GENOMIC DNA]</scope>
    <source>
        <strain evidence="4">JCM 14303</strain>
    </source>
</reference>
<accession>A0ABP4NER0</accession>
<dbReference type="Proteomes" id="UP001500363">
    <property type="component" value="Unassembled WGS sequence"/>
</dbReference>
<feature type="transmembrane region" description="Helical" evidence="2">
    <location>
        <begin position="145"/>
        <end position="170"/>
    </location>
</feature>
<feature type="compositionally biased region" description="Basic and acidic residues" evidence="1">
    <location>
        <begin position="418"/>
        <end position="427"/>
    </location>
</feature>
<keyword evidence="2" id="KW-0472">Membrane</keyword>
<gene>
    <name evidence="3" type="ORF">GCM10009741_75220</name>
</gene>
<feature type="transmembrane region" description="Helical" evidence="2">
    <location>
        <begin position="212"/>
        <end position="232"/>
    </location>
</feature>
<feature type="transmembrane region" description="Helical" evidence="2">
    <location>
        <begin position="66"/>
        <end position="90"/>
    </location>
</feature>
<evidence type="ECO:0000313" key="4">
    <source>
        <dbReference type="Proteomes" id="UP001500363"/>
    </source>
</evidence>
<comment type="caution">
    <text evidence="3">The sequence shown here is derived from an EMBL/GenBank/DDBJ whole genome shotgun (WGS) entry which is preliminary data.</text>
</comment>
<protein>
    <submittedName>
        <fullName evidence="3">ATP-binding protein</fullName>
    </submittedName>
</protein>
<keyword evidence="2" id="KW-1133">Transmembrane helix</keyword>
<feature type="compositionally biased region" description="Polar residues" evidence="1">
    <location>
        <begin position="362"/>
        <end position="374"/>
    </location>
</feature>
<dbReference type="EMBL" id="BAAANC010000005">
    <property type="protein sequence ID" value="GAA1559161.1"/>
    <property type="molecule type" value="Genomic_DNA"/>
</dbReference>
<dbReference type="Pfam" id="PF19590">
    <property type="entry name" value="TrbL_3"/>
    <property type="match status" value="1"/>
</dbReference>
<feature type="compositionally biased region" description="Low complexity" evidence="1">
    <location>
        <begin position="389"/>
        <end position="404"/>
    </location>
</feature>
<feature type="region of interest" description="Disordered" evidence="1">
    <location>
        <begin position="342"/>
        <end position="427"/>
    </location>
</feature>
<feature type="transmembrane region" description="Helical" evidence="2">
    <location>
        <begin position="102"/>
        <end position="125"/>
    </location>
</feature>
<name>A0ABP4NER0_9ACTN</name>
<organism evidence="3 4">
    <name type="scientific">Kribbella lupini</name>
    <dbReference type="NCBI Taxonomy" id="291602"/>
    <lineage>
        <taxon>Bacteria</taxon>
        <taxon>Bacillati</taxon>
        <taxon>Actinomycetota</taxon>
        <taxon>Actinomycetes</taxon>
        <taxon>Propionibacteriales</taxon>
        <taxon>Kribbellaceae</taxon>
        <taxon>Kribbella</taxon>
    </lineage>
</organism>
<keyword evidence="3" id="KW-0067">ATP-binding</keyword>
<evidence type="ECO:0000256" key="1">
    <source>
        <dbReference type="SAM" id="MobiDB-lite"/>
    </source>
</evidence>
<proteinExistence type="predicted"/>
<sequence length="427" mass="43817">MSWSDCLLNPVSCVVSDVGGSAANSVWESFLKWTANGLGDLAATVFQTFSSGTTPRFDQDWWQSNLSLIVTISLPILVILFVLQCISAMIHREPGRLGRALVGALVGTAGVPLAVAVISSCGAAVDEISLAILGNRATAEGMKRLTDISSLLTTASLGGFLLLAVLLALLSLFALYFVLLFIEVALVATVVFAPLAMASWTWSATRHWLRRWIELIGALLFAKIPMAVVFALGLSATGAADQGNNPANLSTFLAGVLLVAMAAFAPAATFSFIHWAGDQGHSAARAIRQGSIGATAAKEGVEKAHHWGAEHFGASGDKEESPVVGNDADQIDDSEAIIDRAEADASSPAGTSSDRGGGEADASTSEPAPEVTQQAPAPAPSPSGGGEGATAIAVSSSEVSVGAAPTGDASTGTPRNDSTSDSREDRG</sequence>
<evidence type="ECO:0000256" key="2">
    <source>
        <dbReference type="SAM" id="Phobius"/>
    </source>
</evidence>
<dbReference type="GO" id="GO:0005524">
    <property type="term" value="F:ATP binding"/>
    <property type="evidence" value="ECO:0007669"/>
    <property type="project" value="UniProtKB-KW"/>
</dbReference>
<feature type="transmembrane region" description="Helical" evidence="2">
    <location>
        <begin position="176"/>
        <end position="200"/>
    </location>
</feature>
<feature type="transmembrane region" description="Helical" evidence="2">
    <location>
        <begin position="252"/>
        <end position="275"/>
    </location>
</feature>
<dbReference type="InterPro" id="IPR045782">
    <property type="entry name" value="TrbL_3"/>
</dbReference>
<feature type="compositionally biased region" description="Polar residues" evidence="1">
    <location>
        <begin position="408"/>
        <end position="417"/>
    </location>
</feature>
<evidence type="ECO:0000313" key="3">
    <source>
        <dbReference type="EMBL" id="GAA1559161.1"/>
    </source>
</evidence>
<keyword evidence="2" id="KW-0812">Transmembrane</keyword>
<keyword evidence="4" id="KW-1185">Reference proteome</keyword>